<protein>
    <submittedName>
        <fullName evidence="2">Uncharacterized protein</fullName>
    </submittedName>
</protein>
<proteinExistence type="predicted"/>
<dbReference type="InParanoid" id="C4JS73"/>
<dbReference type="KEGG" id="ure:UREG_05312"/>
<dbReference type="VEuPathDB" id="FungiDB:UREG_05312"/>
<dbReference type="Proteomes" id="UP000002058">
    <property type="component" value="Unassembled WGS sequence"/>
</dbReference>
<evidence type="ECO:0000256" key="1">
    <source>
        <dbReference type="SAM" id="MobiDB-lite"/>
    </source>
</evidence>
<reference evidence="3" key="1">
    <citation type="journal article" date="2009" name="Genome Res.">
        <title>Comparative genomic analyses of the human fungal pathogens Coccidioides and their relatives.</title>
        <authorList>
            <person name="Sharpton T.J."/>
            <person name="Stajich J.E."/>
            <person name="Rounsley S.D."/>
            <person name="Gardner M.J."/>
            <person name="Wortman J.R."/>
            <person name="Jordar V.S."/>
            <person name="Maiti R."/>
            <person name="Kodira C.D."/>
            <person name="Neafsey D.E."/>
            <person name="Zeng Q."/>
            <person name="Hung C.-Y."/>
            <person name="McMahan C."/>
            <person name="Muszewska A."/>
            <person name="Grynberg M."/>
            <person name="Mandel M.A."/>
            <person name="Kellner E.M."/>
            <person name="Barker B.M."/>
            <person name="Galgiani J.N."/>
            <person name="Orbach M.J."/>
            <person name="Kirkland T.N."/>
            <person name="Cole G.T."/>
            <person name="Henn M.R."/>
            <person name="Birren B.W."/>
            <person name="Taylor J.W."/>
        </authorList>
    </citation>
    <scope>NUCLEOTIDE SEQUENCE [LARGE SCALE GENOMIC DNA]</scope>
    <source>
        <strain evidence="3">UAMH 1704</strain>
    </source>
</reference>
<name>C4JS73_UNCRE</name>
<evidence type="ECO:0000313" key="3">
    <source>
        <dbReference type="Proteomes" id="UP000002058"/>
    </source>
</evidence>
<keyword evidence="3" id="KW-1185">Reference proteome</keyword>
<dbReference type="HOGENOM" id="CLU_1670688_0_0_1"/>
<feature type="region of interest" description="Disordered" evidence="1">
    <location>
        <begin position="1"/>
        <end position="29"/>
    </location>
</feature>
<organism evidence="2 3">
    <name type="scientific">Uncinocarpus reesii (strain UAMH 1704)</name>
    <dbReference type="NCBI Taxonomy" id="336963"/>
    <lineage>
        <taxon>Eukaryota</taxon>
        <taxon>Fungi</taxon>
        <taxon>Dikarya</taxon>
        <taxon>Ascomycota</taxon>
        <taxon>Pezizomycotina</taxon>
        <taxon>Eurotiomycetes</taxon>
        <taxon>Eurotiomycetidae</taxon>
        <taxon>Onygenales</taxon>
        <taxon>Onygenaceae</taxon>
        <taxon>Uncinocarpus</taxon>
    </lineage>
</organism>
<sequence>MVKASKRTYTAGQKSASTRACHAPPSPADTLGTVRRQGYQGHMAMSPEHGCFVTSKIKTVDGRLEGILPPQLIYHSGQVAGVHCSLGLDWKSEYHRDNPVSDPLSGLHADLIKLCKTGESSISTANTAKFRGLRSCNADHAQYPCNWHHPEEMCSFHR</sequence>
<dbReference type="EMBL" id="CH476617">
    <property type="protein sequence ID" value="EEP80470.1"/>
    <property type="molecule type" value="Genomic_DNA"/>
</dbReference>
<dbReference type="AlphaFoldDB" id="C4JS73"/>
<gene>
    <name evidence="2" type="ORF">UREG_05312</name>
</gene>
<dbReference type="GeneID" id="8442171"/>
<dbReference type="RefSeq" id="XP_002584623.1">
    <property type="nucleotide sequence ID" value="XM_002584577.1"/>
</dbReference>
<feature type="compositionally biased region" description="Polar residues" evidence="1">
    <location>
        <begin position="7"/>
        <end position="18"/>
    </location>
</feature>
<evidence type="ECO:0000313" key="2">
    <source>
        <dbReference type="EMBL" id="EEP80470.1"/>
    </source>
</evidence>
<accession>C4JS73</accession>